<dbReference type="EMBL" id="SODZ01000013">
    <property type="protein sequence ID" value="TDX12905.1"/>
    <property type="molecule type" value="Genomic_DNA"/>
</dbReference>
<sequence>MEIGETGGIKVDHNYKTSDDDIYAVGDAIETYCALSCKPLRLPLAGPAQRQARAAADHIYNIPHINKGVIGLSTVKVFNLNAAATGLNEKKLKPMVFLTTLFISFLRIKLA</sequence>
<dbReference type="InterPro" id="IPR050260">
    <property type="entry name" value="FAD-bd_OxRdtase"/>
</dbReference>
<accession>A0A4R8EQL1</accession>
<evidence type="ECO:0000256" key="3">
    <source>
        <dbReference type="ARBA" id="ARBA00022827"/>
    </source>
</evidence>
<keyword evidence="3" id="KW-0274">FAD</keyword>
<dbReference type="AlphaFoldDB" id="A0A4R8EQL1"/>
<evidence type="ECO:0000313" key="8">
    <source>
        <dbReference type="Proteomes" id="UP000294817"/>
    </source>
</evidence>
<reference evidence="7 8" key="1">
    <citation type="submission" date="2019-03" db="EMBL/GenBank/DDBJ databases">
        <title>Genomic Encyclopedia of Type Strains, Phase IV (KMG-IV): sequencing the most valuable type-strain genomes for metagenomic binning, comparative biology and taxonomic classification.</title>
        <authorList>
            <person name="Goeker M."/>
        </authorList>
    </citation>
    <scope>NUCLEOTIDE SEQUENCE [LARGE SCALE GENOMIC DNA]</scope>
    <source>
        <strain evidence="7 8">DSM 13575</strain>
    </source>
</reference>
<feature type="domain" description="FAD/NAD(P)-binding" evidence="6">
    <location>
        <begin position="2"/>
        <end position="51"/>
    </location>
</feature>
<evidence type="ECO:0000256" key="1">
    <source>
        <dbReference type="ARBA" id="ARBA00001974"/>
    </source>
</evidence>
<dbReference type="SUPFAM" id="SSF51905">
    <property type="entry name" value="FAD/NAD(P)-binding domain"/>
    <property type="match status" value="1"/>
</dbReference>
<dbReference type="GO" id="GO:0016491">
    <property type="term" value="F:oxidoreductase activity"/>
    <property type="evidence" value="ECO:0007669"/>
    <property type="project" value="UniProtKB-KW"/>
</dbReference>
<keyword evidence="2" id="KW-0285">Flavoprotein</keyword>
<evidence type="ECO:0000256" key="4">
    <source>
        <dbReference type="ARBA" id="ARBA00023002"/>
    </source>
</evidence>
<keyword evidence="8" id="KW-1185">Reference proteome</keyword>
<evidence type="ECO:0000256" key="5">
    <source>
        <dbReference type="ARBA" id="ARBA00023284"/>
    </source>
</evidence>
<evidence type="ECO:0000313" key="7">
    <source>
        <dbReference type="EMBL" id="TDX12905.1"/>
    </source>
</evidence>
<evidence type="ECO:0000256" key="2">
    <source>
        <dbReference type="ARBA" id="ARBA00022630"/>
    </source>
</evidence>
<keyword evidence="4" id="KW-0560">Oxidoreductase</keyword>
<dbReference type="Gene3D" id="3.50.50.60">
    <property type="entry name" value="FAD/NAD(P)-binding domain"/>
    <property type="match status" value="2"/>
</dbReference>
<keyword evidence="5" id="KW-0676">Redox-active center</keyword>
<protein>
    <submittedName>
        <fullName evidence="7">Pyridine nucleotide-disulfide oxidoreductase</fullName>
    </submittedName>
</protein>
<comment type="cofactor">
    <cofactor evidence="1">
        <name>FAD</name>
        <dbReference type="ChEBI" id="CHEBI:57692"/>
    </cofactor>
</comment>
<gene>
    <name evidence="7" type="ORF">C8D74_11353</name>
</gene>
<proteinExistence type="predicted"/>
<dbReference type="InterPro" id="IPR036188">
    <property type="entry name" value="FAD/NAD-bd_sf"/>
</dbReference>
<comment type="caution">
    <text evidence="7">The sequence shown here is derived from an EMBL/GenBank/DDBJ whole genome shotgun (WGS) entry which is preliminary data.</text>
</comment>
<name>A0A4R8EQL1_9BACT</name>
<dbReference type="InterPro" id="IPR023753">
    <property type="entry name" value="FAD/NAD-binding_dom"/>
</dbReference>
<evidence type="ECO:0000259" key="6">
    <source>
        <dbReference type="Pfam" id="PF07992"/>
    </source>
</evidence>
<dbReference type="PANTHER" id="PTHR43429">
    <property type="entry name" value="PYRIDINE NUCLEOTIDE-DISULFIDE OXIDOREDUCTASE DOMAIN-CONTAINING"/>
    <property type="match status" value="1"/>
</dbReference>
<dbReference type="PANTHER" id="PTHR43429:SF1">
    <property type="entry name" value="NAD(P)H SULFUR OXIDOREDUCTASE (COA-DEPENDENT)"/>
    <property type="match status" value="1"/>
</dbReference>
<dbReference type="Pfam" id="PF07992">
    <property type="entry name" value="Pyr_redox_2"/>
    <property type="match status" value="1"/>
</dbReference>
<dbReference type="Proteomes" id="UP000294817">
    <property type="component" value="Unassembled WGS sequence"/>
</dbReference>
<organism evidence="7 8">
    <name type="scientific">Petrotoga sibirica</name>
    <dbReference type="NCBI Taxonomy" id="156202"/>
    <lineage>
        <taxon>Bacteria</taxon>
        <taxon>Thermotogati</taxon>
        <taxon>Thermotogota</taxon>
        <taxon>Thermotogae</taxon>
        <taxon>Petrotogales</taxon>
        <taxon>Petrotogaceae</taxon>
        <taxon>Petrotoga</taxon>
    </lineage>
</organism>